<dbReference type="EMBL" id="JBHLHV010000001">
    <property type="protein sequence ID" value="MFB8891645.1"/>
    <property type="molecule type" value="Genomic_DNA"/>
</dbReference>
<protein>
    <submittedName>
        <fullName evidence="1">Uncharacterized protein</fullName>
    </submittedName>
</protein>
<keyword evidence="2" id="KW-1185">Reference proteome</keyword>
<evidence type="ECO:0000313" key="1">
    <source>
        <dbReference type="EMBL" id="MFB8891645.1"/>
    </source>
</evidence>
<comment type="caution">
    <text evidence="1">The sequence shown here is derived from an EMBL/GenBank/DDBJ whole genome shotgun (WGS) entry which is preliminary data.</text>
</comment>
<sequence>MEQAFDVAIADAVSGSRLGGKPPSVLLNDPLLHTHDYLLTLAAETAPWLDDRELSVFVRRGFEIGDADDHYPDIAVAVRLHATSTRAEAEVAVHPFLVSRALEPAVADPDAPSLIRIADEPRRIQHEESRLAAVREAGYRFLFSFDEDGYPVDDEVVSEYQFGYGAVHFFGLVDASGTATEIVAGLIEYS</sequence>
<gene>
    <name evidence="1" type="ORF">AB7P39_02180</name>
</gene>
<accession>A0ABV5ENV5</accession>
<dbReference type="RefSeq" id="WP_378716278.1">
    <property type="nucleotide sequence ID" value="NZ_JBHLHV010000001.1"/>
</dbReference>
<evidence type="ECO:0000313" key="2">
    <source>
        <dbReference type="Proteomes" id="UP001589643"/>
    </source>
</evidence>
<proteinExistence type="predicted"/>
<reference evidence="1 2" key="1">
    <citation type="submission" date="2024-08" db="EMBL/GenBank/DDBJ databases">
        <title>Heavy metals resistant antinobacteria isolated from wastewater.</title>
        <authorList>
            <person name="Roman Ponce B."/>
            <person name="Blanco Mercado M.A."/>
            <person name="Avila Aldana I.N."/>
            <person name="Morales Arrieta S."/>
        </authorList>
    </citation>
    <scope>NUCLEOTIDE SEQUENCE [LARGE SCALE GENOMIC DNA]</scope>
    <source>
        <strain evidence="2">sma-1</strain>
    </source>
</reference>
<dbReference type="Proteomes" id="UP001589643">
    <property type="component" value="Unassembled WGS sequence"/>
</dbReference>
<organism evidence="1 2">
    <name type="scientific">Microbacterium plantarum</name>
    <dbReference type="NCBI Taxonomy" id="1816425"/>
    <lineage>
        <taxon>Bacteria</taxon>
        <taxon>Bacillati</taxon>
        <taxon>Actinomycetota</taxon>
        <taxon>Actinomycetes</taxon>
        <taxon>Micrococcales</taxon>
        <taxon>Microbacteriaceae</taxon>
        <taxon>Microbacterium</taxon>
    </lineage>
</organism>
<name>A0ABV5ENV5_9MICO</name>